<proteinExistence type="inferred from homology"/>
<dbReference type="PANTHER" id="PTHR46098:SF1">
    <property type="entry name" value="TRNA (CYTOSINE(38)-C(5))-METHYLTRANSFERASE"/>
    <property type="match status" value="1"/>
</dbReference>
<evidence type="ECO:0000256" key="2">
    <source>
        <dbReference type="ARBA" id="ARBA00022679"/>
    </source>
</evidence>
<dbReference type="GO" id="GO:0003886">
    <property type="term" value="F:DNA (cytosine-5-)-methyltransferase activity"/>
    <property type="evidence" value="ECO:0007669"/>
    <property type="project" value="UniProtKB-EC"/>
</dbReference>
<dbReference type="InterPro" id="IPR018117">
    <property type="entry name" value="C5_DNA_meth_AS"/>
</dbReference>
<evidence type="ECO:0000256" key="8">
    <source>
        <dbReference type="SAM" id="MobiDB-lite"/>
    </source>
</evidence>
<feature type="active site" evidence="5">
    <location>
        <position position="77"/>
    </location>
</feature>
<evidence type="ECO:0000313" key="10">
    <source>
        <dbReference type="Proteomes" id="UP001214131"/>
    </source>
</evidence>
<dbReference type="AlphaFoldDB" id="A0ABD7XAC0"/>
<evidence type="ECO:0000256" key="1">
    <source>
        <dbReference type="ARBA" id="ARBA00022603"/>
    </source>
</evidence>
<dbReference type="EC" id="2.1.1.37" evidence="7"/>
<protein>
    <recommendedName>
        <fullName evidence="7">Cytosine-specific methyltransferase</fullName>
        <ecNumber evidence="7">2.1.1.37</ecNumber>
    </recommendedName>
</protein>
<dbReference type="PROSITE" id="PS00094">
    <property type="entry name" value="C5_MTASE_1"/>
    <property type="match status" value="1"/>
</dbReference>
<dbReference type="PANTHER" id="PTHR46098">
    <property type="entry name" value="TRNA (CYTOSINE(38)-C(5))-METHYLTRANSFERASE"/>
    <property type="match status" value="1"/>
</dbReference>
<evidence type="ECO:0000313" key="9">
    <source>
        <dbReference type="EMBL" id="WEA58320.1"/>
    </source>
</evidence>
<dbReference type="Gene3D" id="3.90.120.10">
    <property type="entry name" value="DNA Methylase, subunit A, domain 2"/>
    <property type="match status" value="1"/>
</dbReference>
<evidence type="ECO:0000256" key="4">
    <source>
        <dbReference type="ARBA" id="ARBA00022747"/>
    </source>
</evidence>
<dbReference type="RefSeq" id="WP_275000766.1">
    <property type="nucleotide sequence ID" value="NZ_CP118742.1"/>
</dbReference>
<keyword evidence="1 5" id="KW-0489">Methyltransferase</keyword>
<feature type="compositionally biased region" description="Basic and acidic residues" evidence="8">
    <location>
        <begin position="271"/>
        <end position="281"/>
    </location>
</feature>
<evidence type="ECO:0000256" key="3">
    <source>
        <dbReference type="ARBA" id="ARBA00022691"/>
    </source>
</evidence>
<dbReference type="EMBL" id="CP118742">
    <property type="protein sequence ID" value="WEA58320.1"/>
    <property type="molecule type" value="Genomic_DNA"/>
</dbReference>
<dbReference type="InterPro" id="IPR001525">
    <property type="entry name" value="C5_MeTfrase"/>
</dbReference>
<dbReference type="SUPFAM" id="SSF53335">
    <property type="entry name" value="S-adenosyl-L-methionine-dependent methyltransferases"/>
    <property type="match status" value="1"/>
</dbReference>
<dbReference type="PROSITE" id="PS51679">
    <property type="entry name" value="SAM_MT_C5"/>
    <property type="match status" value="1"/>
</dbReference>
<evidence type="ECO:0000256" key="7">
    <source>
        <dbReference type="RuleBase" id="RU000417"/>
    </source>
</evidence>
<keyword evidence="4" id="KW-0680">Restriction system</keyword>
<dbReference type="Gene3D" id="3.40.50.150">
    <property type="entry name" value="Vaccinia Virus protein VP39"/>
    <property type="match status" value="1"/>
</dbReference>
<gene>
    <name evidence="9" type="ORF">PWB86_09940</name>
</gene>
<dbReference type="InterPro" id="IPR029063">
    <property type="entry name" value="SAM-dependent_MTases_sf"/>
</dbReference>
<dbReference type="InterPro" id="IPR050750">
    <property type="entry name" value="C5-MTase"/>
</dbReference>
<keyword evidence="3 5" id="KW-0949">S-adenosyl-L-methionine</keyword>
<dbReference type="InterPro" id="IPR031303">
    <property type="entry name" value="C5_meth_CS"/>
</dbReference>
<feature type="compositionally biased region" description="Polar residues" evidence="8">
    <location>
        <begin position="291"/>
        <end position="301"/>
    </location>
</feature>
<reference evidence="9 10" key="1">
    <citation type="submission" date="2023-02" db="EMBL/GenBank/DDBJ databases">
        <title>Comparative genomics and fermentation flavor characterization of five lactic acid bacteria reveal flavor biosynthesis metabolic pathways in fermented muskmelon puree.</title>
        <authorList>
            <person name="Yuan L."/>
            <person name="Li M."/>
            <person name="Xu X."/>
            <person name="Lao F."/>
            <person name="Wu J."/>
        </authorList>
    </citation>
    <scope>NUCLEOTIDE SEQUENCE [LARGE SCALE GENOMIC DNA]</scope>
    <source>
        <strain evidence="9 10">Ca-4</strain>
        <plasmid evidence="9 10">unnamed3</plasmid>
    </source>
</reference>
<comment type="similarity">
    <text evidence="5 6">Belongs to the class I-like SAM-binding methyltransferase superfamily. C5-methyltransferase family.</text>
</comment>
<dbReference type="GO" id="GO:0009307">
    <property type="term" value="P:DNA restriction-modification system"/>
    <property type="evidence" value="ECO:0007669"/>
    <property type="project" value="UniProtKB-KW"/>
</dbReference>
<keyword evidence="9" id="KW-0614">Plasmid</keyword>
<evidence type="ECO:0000256" key="5">
    <source>
        <dbReference type="PROSITE-ProRule" id="PRU01016"/>
    </source>
</evidence>
<keyword evidence="2 5" id="KW-0808">Transferase</keyword>
<organism evidence="9 10">
    <name type="scientific">Pediococcus pentosaceus</name>
    <dbReference type="NCBI Taxonomy" id="1255"/>
    <lineage>
        <taxon>Bacteria</taxon>
        <taxon>Bacillati</taxon>
        <taxon>Bacillota</taxon>
        <taxon>Bacilli</taxon>
        <taxon>Lactobacillales</taxon>
        <taxon>Lactobacillaceae</taxon>
        <taxon>Pediococcus</taxon>
    </lineage>
</organism>
<feature type="region of interest" description="Disordered" evidence="8">
    <location>
        <begin position="238"/>
        <end position="308"/>
    </location>
</feature>
<evidence type="ECO:0000256" key="6">
    <source>
        <dbReference type="RuleBase" id="RU000416"/>
    </source>
</evidence>
<dbReference type="GO" id="GO:0032259">
    <property type="term" value="P:methylation"/>
    <property type="evidence" value="ECO:0007669"/>
    <property type="project" value="UniProtKB-KW"/>
</dbReference>
<accession>A0ABD7XAC0</accession>
<dbReference type="PRINTS" id="PR00105">
    <property type="entry name" value="C5METTRFRASE"/>
</dbReference>
<comment type="catalytic activity">
    <reaction evidence="7">
        <text>a 2'-deoxycytidine in DNA + S-adenosyl-L-methionine = a 5-methyl-2'-deoxycytidine in DNA + S-adenosyl-L-homocysteine + H(+)</text>
        <dbReference type="Rhea" id="RHEA:13681"/>
        <dbReference type="Rhea" id="RHEA-COMP:11369"/>
        <dbReference type="Rhea" id="RHEA-COMP:11370"/>
        <dbReference type="ChEBI" id="CHEBI:15378"/>
        <dbReference type="ChEBI" id="CHEBI:57856"/>
        <dbReference type="ChEBI" id="CHEBI:59789"/>
        <dbReference type="ChEBI" id="CHEBI:85452"/>
        <dbReference type="ChEBI" id="CHEBI:85454"/>
        <dbReference type="EC" id="2.1.1.37"/>
    </reaction>
</comment>
<dbReference type="NCBIfam" id="TIGR00675">
    <property type="entry name" value="dcm"/>
    <property type="match status" value="1"/>
</dbReference>
<dbReference type="CDD" id="cd00315">
    <property type="entry name" value="Cyt_C5_DNA_methylase"/>
    <property type="match status" value="1"/>
</dbReference>
<dbReference type="PROSITE" id="PS00095">
    <property type="entry name" value="C5_MTASE_2"/>
    <property type="match status" value="1"/>
</dbReference>
<sequence length="412" mass="46044">MKFIDLFAGIGGFRMGMERAGHECVGYVEIDKFARKSYEAIYNTEGEWTKHDITKVTDEEWHQFRGEVDVLCGGFPCQAFSIAGKRRGFADETRGTLFFEVARAAKEIQPSYLFLENVKGLLNHDKGRTFRTILSTLDECGYDVEWQLCNSKNFGVPQNRERVIIIGHLRGASTREVFFDAGQSGQTTSSNVIKVIGNTSDTGFRSHDVLDPTGLSTTLMSRDYKGPKQVAVKQVGNISDSDSFGGNPQTGRVYDPEGLSPTLNTMTGGGREPKIIDDQGRKNKKVIPTDISPTLRAQSHGNEPKVAIPVITPDRINKRQNGRRFKENGDPMFTINTVDKHGILIKKPTVGDSEDLRIRKLTPRECWRLQGFPDWAFDKAQEVNSNSQLYKQAGNSVTVPLMEFVANRLKVV</sequence>
<geneLocation type="plasmid" evidence="9 10">
    <name>unnamed3</name>
</geneLocation>
<dbReference type="Pfam" id="PF00145">
    <property type="entry name" value="DNA_methylase"/>
    <property type="match status" value="1"/>
</dbReference>
<dbReference type="Proteomes" id="UP001214131">
    <property type="component" value="Plasmid unnamed3"/>
</dbReference>
<feature type="compositionally biased region" description="Polar residues" evidence="8">
    <location>
        <begin position="238"/>
        <end position="250"/>
    </location>
</feature>
<name>A0ABD7XAC0_PEDPE</name>